<keyword evidence="1" id="KW-0812">Transmembrane</keyword>
<feature type="transmembrane region" description="Helical" evidence="1">
    <location>
        <begin position="58"/>
        <end position="83"/>
    </location>
</feature>
<feature type="transmembrane region" description="Helical" evidence="1">
    <location>
        <begin position="447"/>
        <end position="464"/>
    </location>
</feature>
<keyword evidence="1" id="KW-0472">Membrane</keyword>
<proteinExistence type="predicted"/>
<feature type="transmembrane region" description="Helical" evidence="1">
    <location>
        <begin position="104"/>
        <end position="122"/>
    </location>
</feature>
<feature type="transmembrane region" description="Helical" evidence="1">
    <location>
        <begin position="32"/>
        <end position="52"/>
    </location>
</feature>
<dbReference type="RefSeq" id="WP_003327738.1">
    <property type="nucleotide sequence ID" value="NC_014639.1"/>
</dbReference>
<sequence>MEVTGMSIHVLYVLFIGAIILFMLLRKDTTFISLAGIFTISLLATQSLHASVSSLFHSFIYAASELLPTIFIICFIVSMSEILTKTGINDAMISPFARLIKGPVIAYWLIGGLMFAISLFFWPSPGVALIGAILLPAAIRAGLSPIAAAMSMNLFGHGFALSGDFVIQAAPKLTADAAGIPVHDVMSASIPLVLIMGLTTTVAAFIIILRDQRKQNKTKLKTASVLPSPANENTEMYLPRRLRTALALFIPIVFLADIGCMLILDLQGNDATALIGGTAIMILMTVHFIVYKQKSLEKITGYFIEGFQFGFKVFGPVIPIAAFFYLGDSGFKHILGTPLPEGSDGIVNDLGFALSHAIPMSKEFAAITLTAVGAVTGLDGSGFSGISLNGSIAKLFSAALHADPAVLTALGQISAIWVGGGTLIPWALIPAAAICKVDPFELARKNFFPVIIGLLATTAAAIFIL</sequence>
<evidence type="ECO:0000256" key="1">
    <source>
        <dbReference type="SAM" id="Phobius"/>
    </source>
</evidence>
<feature type="transmembrane region" description="Helical" evidence="1">
    <location>
        <begin position="415"/>
        <end position="435"/>
    </location>
</feature>
<dbReference type="Proteomes" id="UP000006867">
    <property type="component" value="Chromosome"/>
</dbReference>
<accession>A0ABM5LU98</accession>
<feature type="transmembrane region" description="Helical" evidence="1">
    <location>
        <begin position="245"/>
        <end position="264"/>
    </location>
</feature>
<feature type="transmembrane region" description="Helical" evidence="1">
    <location>
        <begin position="302"/>
        <end position="326"/>
    </location>
</feature>
<name>A0ABM5LU98_BACA1</name>
<keyword evidence="1" id="KW-1133">Transmembrane helix</keyword>
<reference evidence="2 3" key="1">
    <citation type="journal article" date="2011" name="Front. Microbiol.">
        <title>Genomic signatures of strain selection and enhancement in Bacillus atrophaeus var. globigii, a historical biowarfare simulant.</title>
        <authorList>
            <person name="Gibbons H.S."/>
            <person name="Broomall S.M."/>
            <person name="McNew L.A."/>
            <person name="Daligault H."/>
            <person name="Chapman C."/>
            <person name="Bruce D."/>
            <person name="Karavis M."/>
            <person name="Krepps M."/>
            <person name="McGregor P.A."/>
            <person name="Hong C."/>
            <person name="Park K.H."/>
            <person name="Akmal A."/>
            <person name="Feldman A."/>
            <person name="Lin J.S."/>
            <person name="Chang W.E."/>
            <person name="Higgs B.W."/>
            <person name="Demirev P."/>
            <person name="Lindquist J."/>
            <person name="Liem A."/>
            <person name="Fochler E."/>
            <person name="Read T.D."/>
            <person name="Tapia R."/>
            <person name="Johnson S."/>
            <person name="Bishop-Lilly K.A."/>
            <person name="Detter C."/>
            <person name="Han C."/>
            <person name="Sozhamannan S."/>
            <person name="Rosenzweig C.N."/>
            <person name="Skowronski E.W."/>
        </authorList>
    </citation>
    <scope>NUCLEOTIDE SEQUENCE [LARGE SCALE GENOMIC DNA]</scope>
    <source>
        <strain evidence="2 3">1942</strain>
    </source>
</reference>
<feature type="transmembrane region" description="Helical" evidence="1">
    <location>
        <begin position="190"/>
        <end position="209"/>
    </location>
</feature>
<protein>
    <submittedName>
        <fullName evidence="2">YhfA</fullName>
    </submittedName>
</protein>
<gene>
    <name evidence="2" type="ordered locus">BATR1942_02670</name>
</gene>
<organism evidence="2 3">
    <name type="scientific">Bacillus atrophaeus (strain 1942)</name>
    <dbReference type="NCBI Taxonomy" id="720555"/>
    <lineage>
        <taxon>Bacteria</taxon>
        <taxon>Bacillati</taxon>
        <taxon>Bacillota</taxon>
        <taxon>Bacilli</taxon>
        <taxon>Bacillales</taxon>
        <taxon>Bacillaceae</taxon>
        <taxon>Bacillus</taxon>
    </lineage>
</organism>
<feature type="transmembrane region" description="Helical" evidence="1">
    <location>
        <begin position="6"/>
        <end position="25"/>
    </location>
</feature>
<evidence type="ECO:0000313" key="2">
    <source>
        <dbReference type="EMBL" id="ADP31490.1"/>
    </source>
</evidence>
<feature type="transmembrane region" description="Helical" evidence="1">
    <location>
        <begin position="128"/>
        <end position="147"/>
    </location>
</feature>
<evidence type="ECO:0000313" key="3">
    <source>
        <dbReference type="Proteomes" id="UP000006867"/>
    </source>
</evidence>
<feature type="transmembrane region" description="Helical" evidence="1">
    <location>
        <begin position="270"/>
        <end position="290"/>
    </location>
</feature>
<keyword evidence="3" id="KW-1185">Reference proteome</keyword>
<dbReference type="EMBL" id="CP002207">
    <property type="protein sequence ID" value="ADP31490.1"/>
    <property type="molecule type" value="Genomic_DNA"/>
</dbReference>